<sequence>YFCEILMDGKYYGQTTSKTSSELCFWGEHFEFQYLPSVETITVNLHREEEKKKFKSTLVGTIHIHVNCVTSQSYIEKWYLLDLQNNKNSLKNRITLRIKCKFQKIEILPMEIYADFLQFIKDNYGFLCQVMEPVISVKAKEDIATCMVNIMQKECYAKHFLSDLLMLEFEKNDDVNLLFRGNSIASKAMEAFMKIVAGKYLQDTLGQAIKRVIESNIDCEVDPMKISQMNSIEHHQRNLLSLVRTIWFRILISHKYFPYELRKTFHLFRESISICGKSDQSEKLISASIFLRFLCPAILAPSLFNITHEYPNERTARNLTLIAKTIQTLANFNKFQDKEQYMEFMNEFIEAEQENMRTFLKQISGPLINNDHTGMSFDCDIDLGKQLSILETLLNGKLFKDLNLYNTLCKNQEVFVLHNILQVLDQRRNQNNNNYLVQGTSNQNKPTNNMDRKSLQDIKEIHVQNVHENRIRLNEKSINTDKTDTTINGNGSLKIIKPLITINSPTSSDDPSSNTKYNIRTAQSSISPSDAYLTGSRKPADNLDTSDDYVLLSALEKEDKTYHTHLPQSNSFSHLPSSPMHSRSNSIWCGPSNHHIHFNNHISQYRFRRESLNQCSQYSKCINILKTTAEKKDKLSTDNNSNENYLDSSLSDFDFRNSFGNQRLFNDNSSIALGTEINIPTTKSRTLSNNNIISDKGLSSITNTIPLSFQNSLYELAPKNTNYFYNP</sequence>
<evidence type="ECO:0000256" key="1">
    <source>
        <dbReference type="ARBA" id="ARBA00022468"/>
    </source>
</evidence>
<feature type="non-terminal residue" evidence="3">
    <location>
        <position position="727"/>
    </location>
</feature>
<comment type="caution">
    <text evidence="3">The sequence shown here is derived from an EMBL/GenBank/DDBJ whole genome shotgun (WGS) entry which is preliminary data.</text>
</comment>
<gene>
    <name evidence="3" type="ORF">MNOR_LOCUS13011</name>
</gene>
<dbReference type="Proteomes" id="UP001497623">
    <property type="component" value="Unassembled WGS sequence"/>
</dbReference>
<evidence type="ECO:0000313" key="3">
    <source>
        <dbReference type="EMBL" id="CAL4086468.1"/>
    </source>
</evidence>
<dbReference type="SUPFAM" id="SSF48350">
    <property type="entry name" value="GTPase activation domain, GAP"/>
    <property type="match status" value="1"/>
</dbReference>
<evidence type="ECO:0000259" key="2">
    <source>
        <dbReference type="PROSITE" id="PS50018"/>
    </source>
</evidence>
<dbReference type="PROSITE" id="PS50018">
    <property type="entry name" value="RAS_GTPASE_ACTIV_2"/>
    <property type="match status" value="1"/>
</dbReference>
<dbReference type="GO" id="GO:0005096">
    <property type="term" value="F:GTPase activator activity"/>
    <property type="evidence" value="ECO:0007669"/>
    <property type="project" value="UniProtKB-KW"/>
</dbReference>
<name>A0AAV2QHD3_MEGNR</name>
<dbReference type="InterPro" id="IPR001936">
    <property type="entry name" value="RasGAP_dom"/>
</dbReference>
<dbReference type="CDD" id="cd05136">
    <property type="entry name" value="RasGAP_DAB2IP"/>
    <property type="match status" value="1"/>
</dbReference>
<dbReference type="SUPFAM" id="SSF49562">
    <property type="entry name" value="C2 domain (Calcium/lipid-binding domain, CaLB)"/>
    <property type="match status" value="1"/>
</dbReference>
<accession>A0AAV2QHD3</accession>
<organism evidence="3 4">
    <name type="scientific">Meganyctiphanes norvegica</name>
    <name type="common">Northern krill</name>
    <name type="synonym">Thysanopoda norvegica</name>
    <dbReference type="NCBI Taxonomy" id="48144"/>
    <lineage>
        <taxon>Eukaryota</taxon>
        <taxon>Metazoa</taxon>
        <taxon>Ecdysozoa</taxon>
        <taxon>Arthropoda</taxon>
        <taxon>Crustacea</taxon>
        <taxon>Multicrustacea</taxon>
        <taxon>Malacostraca</taxon>
        <taxon>Eumalacostraca</taxon>
        <taxon>Eucarida</taxon>
        <taxon>Euphausiacea</taxon>
        <taxon>Euphausiidae</taxon>
        <taxon>Meganyctiphanes</taxon>
    </lineage>
</organism>
<dbReference type="AlphaFoldDB" id="A0AAV2QHD3"/>
<proteinExistence type="predicted"/>
<dbReference type="PANTHER" id="PTHR10194">
    <property type="entry name" value="RAS GTPASE-ACTIVATING PROTEINS"/>
    <property type="match status" value="1"/>
</dbReference>
<keyword evidence="4" id="KW-1185">Reference proteome</keyword>
<dbReference type="InterPro" id="IPR039360">
    <property type="entry name" value="Ras_GTPase"/>
</dbReference>
<feature type="domain" description="Ras-GAP" evidence="2">
    <location>
        <begin position="139"/>
        <end position="331"/>
    </location>
</feature>
<reference evidence="3 4" key="1">
    <citation type="submission" date="2024-05" db="EMBL/GenBank/DDBJ databases">
        <authorList>
            <person name="Wallberg A."/>
        </authorList>
    </citation>
    <scope>NUCLEOTIDE SEQUENCE [LARGE SCALE GENOMIC DNA]</scope>
</reference>
<dbReference type="Pfam" id="PF00616">
    <property type="entry name" value="RasGAP"/>
    <property type="match status" value="2"/>
</dbReference>
<dbReference type="EMBL" id="CAXKWB010007296">
    <property type="protein sequence ID" value="CAL4086468.1"/>
    <property type="molecule type" value="Genomic_DNA"/>
</dbReference>
<feature type="non-terminal residue" evidence="3">
    <location>
        <position position="1"/>
    </location>
</feature>
<dbReference type="InterPro" id="IPR035892">
    <property type="entry name" value="C2_domain_sf"/>
</dbReference>
<dbReference type="PROSITE" id="PS00509">
    <property type="entry name" value="RAS_GTPASE_ACTIV_1"/>
    <property type="match status" value="1"/>
</dbReference>
<dbReference type="Gene3D" id="1.10.506.10">
    <property type="entry name" value="GTPase Activation - p120gap, domain 1"/>
    <property type="match status" value="1"/>
</dbReference>
<dbReference type="InterPro" id="IPR023152">
    <property type="entry name" value="RasGAP_CS"/>
</dbReference>
<dbReference type="PANTHER" id="PTHR10194:SF60">
    <property type="entry name" value="RAS GTPASE-ACTIVATING PROTEIN RASKOL"/>
    <property type="match status" value="1"/>
</dbReference>
<dbReference type="SMART" id="SM00323">
    <property type="entry name" value="RasGAP"/>
    <property type="match status" value="1"/>
</dbReference>
<evidence type="ECO:0000313" key="4">
    <source>
        <dbReference type="Proteomes" id="UP001497623"/>
    </source>
</evidence>
<keyword evidence="1" id="KW-0343">GTPase activation</keyword>
<dbReference type="InterPro" id="IPR008936">
    <property type="entry name" value="Rho_GTPase_activation_prot"/>
</dbReference>
<protein>
    <recommendedName>
        <fullName evidence="2">Ras-GAP domain-containing protein</fullName>
    </recommendedName>
</protein>
<dbReference type="Gene3D" id="1.10.506.20">
    <property type="match status" value="1"/>
</dbReference>